<feature type="signal peptide" evidence="1">
    <location>
        <begin position="1"/>
        <end position="20"/>
    </location>
</feature>
<evidence type="ECO:0000313" key="2">
    <source>
        <dbReference type="EMBL" id="KAJ1992718.1"/>
    </source>
</evidence>
<proteinExistence type="predicted"/>
<accession>A0ABQ8PNH6</accession>
<dbReference type="EMBL" id="JANBQD010000025">
    <property type="protein sequence ID" value="KAJ1992718.1"/>
    <property type="molecule type" value="Genomic_DNA"/>
</dbReference>
<name>A0ABQ8PNH6_9FUNG</name>
<comment type="caution">
    <text evidence="2">The sequence shown here is derived from an EMBL/GenBank/DDBJ whole genome shotgun (WGS) entry which is preliminary data.</text>
</comment>
<evidence type="ECO:0000313" key="3">
    <source>
        <dbReference type="Proteomes" id="UP001151295"/>
    </source>
</evidence>
<gene>
    <name evidence="2" type="ORF">EDC05_002662</name>
</gene>
<keyword evidence="1" id="KW-0732">Signal</keyword>
<dbReference type="Proteomes" id="UP001151295">
    <property type="component" value="Unassembled WGS sequence"/>
</dbReference>
<feature type="chain" id="PRO_5046693127" evidence="1">
    <location>
        <begin position="21"/>
        <end position="146"/>
    </location>
</feature>
<reference evidence="2" key="1">
    <citation type="submission" date="2022-07" db="EMBL/GenBank/DDBJ databases">
        <title>Phylogenomic reconstructions and comparative analyses of Kickxellomycotina fungi.</title>
        <authorList>
            <person name="Reynolds N.K."/>
            <person name="Stajich J.E."/>
            <person name="Barry K."/>
            <person name="Grigoriev I.V."/>
            <person name="Crous P."/>
            <person name="Smith M.E."/>
        </authorList>
    </citation>
    <scope>NUCLEOTIDE SEQUENCE</scope>
    <source>
        <strain evidence="2">BCRC 34882</strain>
    </source>
</reference>
<sequence length="146" mass="13890">MHYKGIKLGIISALVGSSIAAPASSSSQTPLGLPLFTPSGNGNGNINLVLGGGIFPTLTIANALAGTSGQFVIGGSRTIGIGGGPFPTASIGGGGGVAVDPYDIVAQGSFTAGEGGWLSGAVPTLGVGGALNGNLNFQYSSGVTAG</sequence>
<organism evidence="2 3">
    <name type="scientific">Coemansia umbellata</name>
    <dbReference type="NCBI Taxonomy" id="1424467"/>
    <lineage>
        <taxon>Eukaryota</taxon>
        <taxon>Fungi</taxon>
        <taxon>Fungi incertae sedis</taxon>
        <taxon>Zoopagomycota</taxon>
        <taxon>Kickxellomycotina</taxon>
        <taxon>Kickxellomycetes</taxon>
        <taxon>Kickxellales</taxon>
        <taxon>Kickxellaceae</taxon>
        <taxon>Coemansia</taxon>
    </lineage>
</organism>
<keyword evidence="3" id="KW-1185">Reference proteome</keyword>
<protein>
    <submittedName>
        <fullName evidence="2">Uncharacterized protein</fullName>
    </submittedName>
</protein>
<evidence type="ECO:0000256" key="1">
    <source>
        <dbReference type="SAM" id="SignalP"/>
    </source>
</evidence>